<protein>
    <submittedName>
        <fullName evidence="1">Uncharacterized protein</fullName>
    </submittedName>
</protein>
<dbReference type="AlphaFoldDB" id="A0A9Q1KA60"/>
<accession>A0A9Q1KA60</accession>
<proteinExistence type="predicted"/>
<comment type="caution">
    <text evidence="1">The sequence shown here is derived from an EMBL/GenBank/DDBJ whole genome shotgun (WGS) entry which is preliminary data.</text>
</comment>
<organism evidence="1 2">
    <name type="scientific">Carnegiea gigantea</name>
    <dbReference type="NCBI Taxonomy" id="171969"/>
    <lineage>
        <taxon>Eukaryota</taxon>
        <taxon>Viridiplantae</taxon>
        <taxon>Streptophyta</taxon>
        <taxon>Embryophyta</taxon>
        <taxon>Tracheophyta</taxon>
        <taxon>Spermatophyta</taxon>
        <taxon>Magnoliopsida</taxon>
        <taxon>eudicotyledons</taxon>
        <taxon>Gunneridae</taxon>
        <taxon>Pentapetalae</taxon>
        <taxon>Caryophyllales</taxon>
        <taxon>Cactineae</taxon>
        <taxon>Cactaceae</taxon>
        <taxon>Cactoideae</taxon>
        <taxon>Echinocereeae</taxon>
        <taxon>Carnegiea</taxon>
    </lineage>
</organism>
<dbReference type="EMBL" id="JAKOGI010000227">
    <property type="protein sequence ID" value="KAJ8439209.1"/>
    <property type="molecule type" value="Genomic_DNA"/>
</dbReference>
<evidence type="ECO:0000313" key="2">
    <source>
        <dbReference type="Proteomes" id="UP001153076"/>
    </source>
</evidence>
<reference evidence="1" key="1">
    <citation type="submission" date="2022-04" db="EMBL/GenBank/DDBJ databases">
        <title>Carnegiea gigantea Genome sequencing and assembly v2.</title>
        <authorList>
            <person name="Copetti D."/>
            <person name="Sanderson M.J."/>
            <person name="Burquez A."/>
            <person name="Wojciechowski M.F."/>
        </authorList>
    </citation>
    <scope>NUCLEOTIDE SEQUENCE</scope>
    <source>
        <strain evidence="1">SGP5-SGP5p</strain>
        <tissue evidence="1">Aerial part</tissue>
    </source>
</reference>
<sequence>MSLEENKKLQFRMRSSLFEKSAKQLNEEKTKLQFGMRSSLFEKSAKQLNEEKKKLQFGTRSSLFEKSALLWSSEIGRGVGVIFLVVFSCEGRALYGDLSTWNQEAFGNIQLGIKKHLNLLKQTSDARARKLIFNTINDLRRKEEVLWWQRSRTDFLKFGDCNSRWFHNKANRRKSTIHIAELKDVDG</sequence>
<gene>
    <name evidence="1" type="ORF">Cgig2_003422</name>
</gene>
<name>A0A9Q1KA60_9CARY</name>
<dbReference type="Proteomes" id="UP001153076">
    <property type="component" value="Unassembled WGS sequence"/>
</dbReference>
<evidence type="ECO:0000313" key="1">
    <source>
        <dbReference type="EMBL" id="KAJ8439209.1"/>
    </source>
</evidence>
<dbReference type="OrthoDB" id="1935943at2759"/>
<keyword evidence="2" id="KW-1185">Reference proteome</keyword>